<dbReference type="AlphaFoldDB" id="A0A8S1SEC9"/>
<dbReference type="Pfam" id="PF08507">
    <property type="entry name" value="COPI_assoc"/>
    <property type="match status" value="1"/>
</dbReference>
<accession>A0A8S1SEC9</accession>
<organism evidence="7 8">
    <name type="scientific">Paramecium octaurelia</name>
    <dbReference type="NCBI Taxonomy" id="43137"/>
    <lineage>
        <taxon>Eukaryota</taxon>
        <taxon>Sar</taxon>
        <taxon>Alveolata</taxon>
        <taxon>Ciliophora</taxon>
        <taxon>Intramacronucleata</taxon>
        <taxon>Oligohymenophorea</taxon>
        <taxon>Peniculida</taxon>
        <taxon>Parameciidae</taxon>
        <taxon>Paramecium</taxon>
    </lineage>
</organism>
<keyword evidence="8" id="KW-1185">Reference proteome</keyword>
<dbReference type="GO" id="GO:0016020">
    <property type="term" value="C:membrane"/>
    <property type="evidence" value="ECO:0007669"/>
    <property type="project" value="UniProtKB-SubCell"/>
</dbReference>
<dbReference type="EMBL" id="CAJJDP010000008">
    <property type="protein sequence ID" value="CAD8138615.1"/>
    <property type="molecule type" value="Genomic_DNA"/>
</dbReference>
<dbReference type="Proteomes" id="UP000683925">
    <property type="component" value="Unassembled WGS sequence"/>
</dbReference>
<evidence type="ECO:0000313" key="7">
    <source>
        <dbReference type="EMBL" id="CAD8138615.1"/>
    </source>
</evidence>
<keyword evidence="3 6" id="KW-1133">Transmembrane helix</keyword>
<evidence type="ECO:0000256" key="4">
    <source>
        <dbReference type="ARBA" id="ARBA00023136"/>
    </source>
</evidence>
<feature type="transmembrane region" description="Helical" evidence="6">
    <location>
        <begin position="53"/>
        <end position="75"/>
    </location>
</feature>
<keyword evidence="4 6" id="KW-0472">Membrane</keyword>
<dbReference type="OrthoDB" id="206313at2759"/>
<evidence type="ECO:0000256" key="3">
    <source>
        <dbReference type="ARBA" id="ARBA00022989"/>
    </source>
</evidence>
<reference evidence="7" key="1">
    <citation type="submission" date="2021-01" db="EMBL/GenBank/DDBJ databases">
        <authorList>
            <consortium name="Genoscope - CEA"/>
            <person name="William W."/>
        </authorList>
    </citation>
    <scope>NUCLEOTIDE SEQUENCE</scope>
</reference>
<evidence type="ECO:0000256" key="6">
    <source>
        <dbReference type="SAM" id="Phobius"/>
    </source>
</evidence>
<sequence length="271" mass="31875">MQKEKKVVKAVSCWIILRNIMMWVNILFSLAVIGLGIYKYTDGNFNNFADVFIPFYLIFFGILLIFAEAEWIILIKHFKFLDNYFGRGFYNIFLGTMLLNIISINNDGEADRNITWVLVVIVSSTMAFVGVMEIFLYIWHCGAKSEKYTKYDEKQDMQQKLLKEEDKLTQQISQNVRSEIDIKYSASMQPQSAVVDQSQQNYQQQYQQPYSQPYQPYQQQDNQNQPINYTPEQIQKMQQNPEEYSKWLKQQLLVTEAKIPKQQALDGNSQL</sequence>
<evidence type="ECO:0000256" key="1">
    <source>
        <dbReference type="ARBA" id="ARBA00004141"/>
    </source>
</evidence>
<comment type="caution">
    <text evidence="7">The sequence shown here is derived from an EMBL/GenBank/DDBJ whole genome shotgun (WGS) entry which is preliminary data.</text>
</comment>
<gene>
    <name evidence="7" type="ORF">POCTA_138.1.T0090469</name>
</gene>
<feature type="transmembrane region" description="Helical" evidence="6">
    <location>
        <begin position="116"/>
        <end position="139"/>
    </location>
</feature>
<evidence type="ECO:0000313" key="8">
    <source>
        <dbReference type="Proteomes" id="UP000683925"/>
    </source>
</evidence>
<dbReference type="InterPro" id="IPR013714">
    <property type="entry name" value="Golgi_TVP15"/>
</dbReference>
<name>A0A8S1SEC9_PAROT</name>
<evidence type="ECO:0000256" key="5">
    <source>
        <dbReference type="SAM" id="MobiDB-lite"/>
    </source>
</evidence>
<feature type="transmembrane region" description="Helical" evidence="6">
    <location>
        <begin position="20"/>
        <end position="41"/>
    </location>
</feature>
<evidence type="ECO:0000256" key="2">
    <source>
        <dbReference type="ARBA" id="ARBA00022692"/>
    </source>
</evidence>
<feature type="region of interest" description="Disordered" evidence="5">
    <location>
        <begin position="197"/>
        <end position="225"/>
    </location>
</feature>
<proteinExistence type="predicted"/>
<comment type="subcellular location">
    <subcellularLocation>
        <location evidence="1">Membrane</location>
        <topology evidence="1">Multi-pass membrane protein</topology>
    </subcellularLocation>
</comment>
<dbReference type="OMA" id="WIILRNI"/>
<protein>
    <submittedName>
        <fullName evidence="7">Uncharacterized protein</fullName>
    </submittedName>
</protein>
<keyword evidence="2 6" id="KW-0812">Transmembrane</keyword>
<feature type="transmembrane region" description="Helical" evidence="6">
    <location>
        <begin position="87"/>
        <end position="104"/>
    </location>
</feature>
<dbReference type="PANTHER" id="PTHR28128">
    <property type="entry name" value="GOLGI APPARATUS MEMBRANE PROTEIN TVP15"/>
    <property type="match status" value="1"/>
</dbReference>
<dbReference type="PANTHER" id="PTHR28128:SF3">
    <property type="entry name" value="CHROMOSOME UNDETERMINED SCAFFOLD_46, WHOLE GENOME SHOTGUN SEQUENCE"/>
    <property type="match status" value="1"/>
</dbReference>